<evidence type="ECO:0000313" key="2">
    <source>
        <dbReference type="EMBL" id="KAA0724043.1"/>
    </source>
</evidence>
<evidence type="ECO:0000259" key="1">
    <source>
        <dbReference type="Pfam" id="PF24764"/>
    </source>
</evidence>
<proteinExistence type="predicted"/>
<keyword evidence="3" id="KW-1185">Reference proteome</keyword>
<dbReference type="Proteomes" id="UP000324632">
    <property type="component" value="Chromosome 2"/>
</dbReference>
<organism evidence="2 3">
    <name type="scientific">Triplophysa tibetana</name>
    <dbReference type="NCBI Taxonomy" id="1572043"/>
    <lineage>
        <taxon>Eukaryota</taxon>
        <taxon>Metazoa</taxon>
        <taxon>Chordata</taxon>
        <taxon>Craniata</taxon>
        <taxon>Vertebrata</taxon>
        <taxon>Euteleostomi</taxon>
        <taxon>Actinopterygii</taxon>
        <taxon>Neopterygii</taxon>
        <taxon>Teleostei</taxon>
        <taxon>Ostariophysi</taxon>
        <taxon>Cypriniformes</taxon>
        <taxon>Nemacheilidae</taxon>
        <taxon>Triplophysa</taxon>
    </lineage>
</organism>
<sequence>MCSSVLVEVELKAIHYPARSFYPAGCVQQPSEHLGGMREIQSRPSRFREAWNHHCLRTEHNRTPFQIWTDGMLTNMWVNSTSINNVFGDDPFREHNLEALLAQHGIHDFPADLGNEFPAVYVQQPSVELSQEQQQDVLRAIEGIADLKVNIKCAATKSLTV</sequence>
<dbReference type="AlphaFoldDB" id="A0A5A9PQA2"/>
<gene>
    <name evidence="2" type="ORF">E1301_Tti021646</name>
</gene>
<name>A0A5A9PQA2_9TELE</name>
<accession>A0A5A9PQA2</accession>
<protein>
    <recommendedName>
        <fullName evidence="1">Integrase core domain-containing protein</fullName>
    </recommendedName>
</protein>
<dbReference type="InterPro" id="IPR058913">
    <property type="entry name" value="Integrase_dom_put"/>
</dbReference>
<evidence type="ECO:0000313" key="3">
    <source>
        <dbReference type="Proteomes" id="UP000324632"/>
    </source>
</evidence>
<feature type="domain" description="Integrase core" evidence="1">
    <location>
        <begin position="37"/>
        <end position="81"/>
    </location>
</feature>
<dbReference type="EMBL" id="SOYY01000002">
    <property type="protein sequence ID" value="KAA0724043.1"/>
    <property type="molecule type" value="Genomic_DNA"/>
</dbReference>
<comment type="caution">
    <text evidence="2">The sequence shown here is derived from an EMBL/GenBank/DDBJ whole genome shotgun (WGS) entry which is preliminary data.</text>
</comment>
<reference evidence="2 3" key="1">
    <citation type="journal article" date="2019" name="Mol. Ecol. Resour.">
        <title>Chromosome-level genome assembly of Triplophysa tibetana, a fish adapted to the harsh high-altitude environment of the Tibetan Plateau.</title>
        <authorList>
            <person name="Yang X."/>
            <person name="Liu H."/>
            <person name="Ma Z."/>
            <person name="Zou Y."/>
            <person name="Zou M."/>
            <person name="Mao Y."/>
            <person name="Li X."/>
            <person name="Wang H."/>
            <person name="Chen T."/>
            <person name="Wang W."/>
            <person name="Yang R."/>
        </authorList>
    </citation>
    <scope>NUCLEOTIDE SEQUENCE [LARGE SCALE GENOMIC DNA]</scope>
    <source>
        <strain evidence="2">TTIB1903HZAU</strain>
        <tissue evidence="2">Muscle</tissue>
    </source>
</reference>
<dbReference type="Pfam" id="PF24764">
    <property type="entry name" value="rva_4"/>
    <property type="match status" value="1"/>
</dbReference>